<organism evidence="1 2">
    <name type="scientific">Pleurodeles waltl</name>
    <name type="common">Iberian ribbed newt</name>
    <dbReference type="NCBI Taxonomy" id="8319"/>
    <lineage>
        <taxon>Eukaryota</taxon>
        <taxon>Metazoa</taxon>
        <taxon>Chordata</taxon>
        <taxon>Craniata</taxon>
        <taxon>Vertebrata</taxon>
        <taxon>Euteleostomi</taxon>
        <taxon>Amphibia</taxon>
        <taxon>Batrachia</taxon>
        <taxon>Caudata</taxon>
        <taxon>Salamandroidea</taxon>
        <taxon>Salamandridae</taxon>
        <taxon>Pleurodelinae</taxon>
        <taxon>Pleurodeles</taxon>
    </lineage>
</organism>
<name>A0AAV7PLZ7_PLEWA</name>
<proteinExistence type="predicted"/>
<accession>A0AAV7PLZ7</accession>
<keyword evidence="2" id="KW-1185">Reference proteome</keyword>
<evidence type="ECO:0000313" key="1">
    <source>
        <dbReference type="EMBL" id="KAJ1129166.1"/>
    </source>
</evidence>
<sequence>MEGSPDENQTCPLLPLGRIGPWRSQVLKRAIKARRGYLQSARHRGPGFWWDFGLAPRCRGGALELLRQRGMAPNWTGVQAANCPLRLGAAIRDTSAESHCSCIGVWAHKGPGTLTWCMRAEHKGTRSTNCCQLGVVEALWARQR</sequence>
<gene>
    <name evidence="1" type="ORF">NDU88_007537</name>
</gene>
<dbReference type="EMBL" id="JANPWB010000011">
    <property type="protein sequence ID" value="KAJ1129166.1"/>
    <property type="molecule type" value="Genomic_DNA"/>
</dbReference>
<protein>
    <submittedName>
        <fullName evidence="1">Uncharacterized protein</fullName>
    </submittedName>
</protein>
<evidence type="ECO:0000313" key="2">
    <source>
        <dbReference type="Proteomes" id="UP001066276"/>
    </source>
</evidence>
<dbReference type="Proteomes" id="UP001066276">
    <property type="component" value="Chromosome 7"/>
</dbReference>
<reference evidence="1" key="1">
    <citation type="journal article" date="2022" name="bioRxiv">
        <title>Sequencing and chromosome-scale assembly of the giantPleurodeles waltlgenome.</title>
        <authorList>
            <person name="Brown T."/>
            <person name="Elewa A."/>
            <person name="Iarovenko S."/>
            <person name="Subramanian E."/>
            <person name="Araus A.J."/>
            <person name="Petzold A."/>
            <person name="Susuki M."/>
            <person name="Suzuki K.-i.T."/>
            <person name="Hayashi T."/>
            <person name="Toyoda A."/>
            <person name="Oliveira C."/>
            <person name="Osipova E."/>
            <person name="Leigh N.D."/>
            <person name="Simon A."/>
            <person name="Yun M.H."/>
        </authorList>
    </citation>
    <scope>NUCLEOTIDE SEQUENCE</scope>
    <source>
        <strain evidence="1">20211129_DDA</strain>
        <tissue evidence="1">Liver</tissue>
    </source>
</reference>
<comment type="caution">
    <text evidence="1">The sequence shown here is derived from an EMBL/GenBank/DDBJ whole genome shotgun (WGS) entry which is preliminary data.</text>
</comment>
<dbReference type="AlphaFoldDB" id="A0AAV7PLZ7"/>